<evidence type="ECO:0000313" key="4">
    <source>
        <dbReference type="EMBL" id="MFC0408687.1"/>
    </source>
</evidence>
<comment type="caution">
    <text evidence="4">The sequence shown here is derived from an EMBL/GenBank/DDBJ whole genome shotgun (WGS) entry which is preliminary data.</text>
</comment>
<feature type="signal peptide" evidence="3">
    <location>
        <begin position="1"/>
        <end position="40"/>
    </location>
</feature>
<feature type="transmembrane region" description="Helical" evidence="2">
    <location>
        <begin position="311"/>
        <end position="332"/>
    </location>
</feature>
<proteinExistence type="predicted"/>
<evidence type="ECO:0000256" key="2">
    <source>
        <dbReference type="SAM" id="Phobius"/>
    </source>
</evidence>
<keyword evidence="2" id="KW-0472">Membrane</keyword>
<sequence>MIRTDRWNRFGRVFCALLLLAQAAAPATLLLLGSAGEASARPRSSGGYSRPSSSSRTPSFSRSSGGSSSSYSGGYSRSRTPSSGGYSLPGSSAGRSSFDYGSSSAGDRSYGRSQAGDALRRMREQQESAQRQAEEASRPRTPSTRGGGYGGSYGGGYGGGFGGGYGGGYAGSTGGGWGGGNGSWYQGRGWQMPGGMMGGPRSFGVWDAAFLWFLLSTLSQPGHADFFRNHQDDPGYREWRAEAERRAQSDAEIRGRLDDLDRRVQAGGDAPRDPNYLPPDVPAEVATGQAEPDDTDVRTPSAEAGNGSGGGIAPGVIGVVLVGGGVLGFLAWRRRRGSGGVGPGRTGAGSMTGGTLGTLRSGAEMLRHKASGEGYTPSQFRVGMTLTLDPTPFLLAAGATHLSSPADAGQTVSVTAVGRMERDALVRLYLPGDNAMLQLHLGSGGQPDECRYFAPLDEVAPADENEWGAWLDNNEGMIGWPEFQTKDGKVYARAWSPGSTRVAPRVLEETMETAQGSRVVRSQAMLYAAPTGLAEPAPATEYILVSAVEDGTQAWVEIRCGIDVNPASLSLA</sequence>
<feature type="region of interest" description="Disordered" evidence="1">
    <location>
        <begin position="38"/>
        <end position="150"/>
    </location>
</feature>
<reference evidence="4 5" key="1">
    <citation type="submission" date="2024-09" db="EMBL/GenBank/DDBJ databases">
        <authorList>
            <person name="Sun Q."/>
            <person name="Mori K."/>
        </authorList>
    </citation>
    <scope>NUCLEOTIDE SEQUENCE [LARGE SCALE GENOMIC DNA]</scope>
    <source>
        <strain evidence="4 5">TBRC 5777</strain>
    </source>
</reference>
<organism evidence="4 5">
    <name type="scientific">Roseomonas elaeocarpi</name>
    <dbReference type="NCBI Taxonomy" id="907779"/>
    <lineage>
        <taxon>Bacteria</taxon>
        <taxon>Pseudomonadati</taxon>
        <taxon>Pseudomonadota</taxon>
        <taxon>Alphaproteobacteria</taxon>
        <taxon>Acetobacterales</taxon>
        <taxon>Roseomonadaceae</taxon>
        <taxon>Roseomonas</taxon>
    </lineage>
</organism>
<feature type="compositionally biased region" description="Basic and acidic residues" evidence="1">
    <location>
        <begin position="247"/>
        <end position="264"/>
    </location>
</feature>
<name>A0ABV6JSJ0_9PROT</name>
<protein>
    <submittedName>
        <fullName evidence="4">DUF2491 family protein</fullName>
    </submittedName>
</protein>
<dbReference type="Proteomes" id="UP001589865">
    <property type="component" value="Unassembled WGS sequence"/>
</dbReference>
<dbReference type="EMBL" id="JBHLUN010000007">
    <property type="protein sequence ID" value="MFC0408687.1"/>
    <property type="molecule type" value="Genomic_DNA"/>
</dbReference>
<feature type="chain" id="PRO_5045179718" evidence="3">
    <location>
        <begin position="41"/>
        <end position="572"/>
    </location>
</feature>
<feature type="region of interest" description="Disordered" evidence="1">
    <location>
        <begin position="247"/>
        <end position="309"/>
    </location>
</feature>
<keyword evidence="2" id="KW-0812">Transmembrane</keyword>
<feature type="compositionally biased region" description="Basic and acidic residues" evidence="1">
    <location>
        <begin position="118"/>
        <end position="138"/>
    </location>
</feature>
<accession>A0ABV6JSJ0</accession>
<keyword evidence="5" id="KW-1185">Reference proteome</keyword>
<feature type="compositionally biased region" description="Low complexity" evidence="1">
    <location>
        <begin position="38"/>
        <end position="94"/>
    </location>
</feature>
<dbReference type="RefSeq" id="WP_377044446.1">
    <property type="nucleotide sequence ID" value="NZ_JBHLUN010000007.1"/>
</dbReference>
<evidence type="ECO:0000313" key="5">
    <source>
        <dbReference type="Proteomes" id="UP001589865"/>
    </source>
</evidence>
<keyword evidence="2" id="KW-1133">Transmembrane helix</keyword>
<keyword evidence="3" id="KW-0732">Signal</keyword>
<dbReference type="Pfam" id="PF10679">
    <property type="entry name" value="DUF2491"/>
    <property type="match status" value="1"/>
</dbReference>
<evidence type="ECO:0000256" key="1">
    <source>
        <dbReference type="SAM" id="MobiDB-lite"/>
    </source>
</evidence>
<evidence type="ECO:0000256" key="3">
    <source>
        <dbReference type="SAM" id="SignalP"/>
    </source>
</evidence>
<gene>
    <name evidence="4" type="ORF">ACFFGY_10530</name>
</gene>
<dbReference type="InterPro" id="IPR019621">
    <property type="entry name" value="DUF2491"/>
</dbReference>